<dbReference type="EMBL" id="BLPG01000001">
    <property type="protein sequence ID" value="GFJ89481.1"/>
    <property type="molecule type" value="Genomic_DNA"/>
</dbReference>
<keyword evidence="4" id="KW-1185">Reference proteome</keyword>
<comment type="caution">
    <text evidence="3">The sequence shown here is derived from an EMBL/GenBank/DDBJ whole genome shotgun (WGS) entry which is preliminary data.</text>
</comment>
<feature type="transmembrane region" description="Helical" evidence="2">
    <location>
        <begin position="101"/>
        <end position="120"/>
    </location>
</feature>
<reference evidence="3 4" key="1">
    <citation type="submission" date="2020-03" db="EMBL/GenBank/DDBJ databases">
        <title>Whole genome shotgun sequence of Phytohabitans rumicis NBRC 108638.</title>
        <authorList>
            <person name="Komaki H."/>
            <person name="Tamura T."/>
        </authorList>
    </citation>
    <scope>NUCLEOTIDE SEQUENCE [LARGE SCALE GENOMIC DNA]</scope>
    <source>
        <strain evidence="3 4">NBRC 108638</strain>
    </source>
</reference>
<evidence type="ECO:0000256" key="1">
    <source>
        <dbReference type="SAM" id="MobiDB-lite"/>
    </source>
</evidence>
<accession>A0A6V8L3U4</accession>
<feature type="transmembrane region" description="Helical" evidence="2">
    <location>
        <begin position="45"/>
        <end position="64"/>
    </location>
</feature>
<gene>
    <name evidence="3" type="ORF">Prum_031230</name>
</gene>
<feature type="transmembrane region" description="Helical" evidence="2">
    <location>
        <begin position="70"/>
        <end position="89"/>
    </location>
</feature>
<proteinExistence type="predicted"/>
<feature type="region of interest" description="Disordered" evidence="1">
    <location>
        <begin position="1"/>
        <end position="43"/>
    </location>
</feature>
<evidence type="ECO:0000313" key="4">
    <source>
        <dbReference type="Proteomes" id="UP000482960"/>
    </source>
</evidence>
<feature type="compositionally biased region" description="Basic and acidic residues" evidence="1">
    <location>
        <begin position="27"/>
        <end position="36"/>
    </location>
</feature>
<protein>
    <recommendedName>
        <fullName evidence="5">DUF4190 domain-containing protein</fullName>
    </recommendedName>
</protein>
<name>A0A6V8L3U4_9ACTN</name>
<dbReference type="Proteomes" id="UP000482960">
    <property type="component" value="Unassembled WGS sequence"/>
</dbReference>
<evidence type="ECO:0008006" key="5">
    <source>
        <dbReference type="Google" id="ProtNLM"/>
    </source>
</evidence>
<reference evidence="3 4" key="2">
    <citation type="submission" date="2020-03" db="EMBL/GenBank/DDBJ databases">
        <authorList>
            <person name="Ichikawa N."/>
            <person name="Kimura A."/>
            <person name="Kitahashi Y."/>
            <person name="Uohara A."/>
        </authorList>
    </citation>
    <scope>NUCLEOTIDE SEQUENCE [LARGE SCALE GENOMIC DNA]</scope>
    <source>
        <strain evidence="3 4">NBRC 108638</strain>
    </source>
</reference>
<evidence type="ECO:0000256" key="2">
    <source>
        <dbReference type="SAM" id="Phobius"/>
    </source>
</evidence>
<keyword evidence="2" id="KW-0812">Transmembrane</keyword>
<evidence type="ECO:0000313" key="3">
    <source>
        <dbReference type="EMBL" id="GFJ89481.1"/>
    </source>
</evidence>
<dbReference type="AlphaFoldDB" id="A0A6V8L3U4"/>
<keyword evidence="2" id="KW-0472">Membrane</keyword>
<keyword evidence="2" id="KW-1133">Transmembrane helix</keyword>
<sequence length="148" mass="15461">MRIPTLTRRGEPAPVADETPTKPITTPEKERVETRPAPRGPRPRASIFATLTLIAGVMAALAVLTGVLAGYGIALGAVTVLLSIAGIAATSKRHVAGKSDAMLGLVLGLAAIVVGVLVVTDQLTWLTTASDKVGELRNWLDAQTVDRF</sequence>
<organism evidence="3 4">
    <name type="scientific">Phytohabitans rumicis</name>
    <dbReference type="NCBI Taxonomy" id="1076125"/>
    <lineage>
        <taxon>Bacteria</taxon>
        <taxon>Bacillati</taxon>
        <taxon>Actinomycetota</taxon>
        <taxon>Actinomycetes</taxon>
        <taxon>Micromonosporales</taxon>
        <taxon>Micromonosporaceae</taxon>
    </lineage>
</organism>